<keyword evidence="5 13" id="KW-0444">Lipid biosynthesis</keyword>
<dbReference type="InterPro" id="IPR003758">
    <property type="entry name" value="LpxK"/>
</dbReference>
<evidence type="ECO:0000256" key="5">
    <source>
        <dbReference type="ARBA" id="ARBA00022516"/>
    </source>
</evidence>
<evidence type="ECO:0000256" key="13">
    <source>
        <dbReference type="HAMAP-Rule" id="MF_00409"/>
    </source>
</evidence>
<evidence type="ECO:0000256" key="4">
    <source>
        <dbReference type="ARBA" id="ARBA00016436"/>
    </source>
</evidence>
<accession>A0A437QQN4</accession>
<dbReference type="EC" id="2.7.1.130" evidence="3 13"/>
<evidence type="ECO:0000256" key="6">
    <source>
        <dbReference type="ARBA" id="ARBA00022556"/>
    </source>
</evidence>
<protein>
    <recommendedName>
        <fullName evidence="4 13">Tetraacyldisaccharide 4'-kinase</fullName>
        <ecNumber evidence="3 13">2.7.1.130</ecNumber>
    </recommendedName>
    <alternativeName>
        <fullName evidence="12 13">Lipid A 4'-kinase</fullName>
    </alternativeName>
</protein>
<evidence type="ECO:0000256" key="11">
    <source>
        <dbReference type="ARBA" id="ARBA00023098"/>
    </source>
</evidence>
<dbReference type="GO" id="GO:0005886">
    <property type="term" value="C:plasma membrane"/>
    <property type="evidence" value="ECO:0007669"/>
    <property type="project" value="TreeGrafter"/>
</dbReference>
<evidence type="ECO:0000256" key="8">
    <source>
        <dbReference type="ARBA" id="ARBA00022741"/>
    </source>
</evidence>
<comment type="catalytic activity">
    <reaction evidence="13">
        <text>a lipid A disaccharide + ATP = a lipid IVA + ADP + H(+)</text>
        <dbReference type="Rhea" id="RHEA:67840"/>
        <dbReference type="ChEBI" id="CHEBI:15378"/>
        <dbReference type="ChEBI" id="CHEBI:30616"/>
        <dbReference type="ChEBI" id="CHEBI:176343"/>
        <dbReference type="ChEBI" id="CHEBI:176425"/>
        <dbReference type="ChEBI" id="CHEBI:456216"/>
        <dbReference type="EC" id="2.7.1.130"/>
    </reaction>
</comment>
<evidence type="ECO:0000256" key="2">
    <source>
        <dbReference type="ARBA" id="ARBA00004870"/>
    </source>
</evidence>
<evidence type="ECO:0000256" key="10">
    <source>
        <dbReference type="ARBA" id="ARBA00022840"/>
    </source>
</evidence>
<keyword evidence="8 13" id="KW-0547">Nucleotide-binding</keyword>
<keyword evidence="9 13" id="KW-0418">Kinase</keyword>
<evidence type="ECO:0000256" key="1">
    <source>
        <dbReference type="ARBA" id="ARBA00002274"/>
    </source>
</evidence>
<dbReference type="PANTHER" id="PTHR42724:SF1">
    <property type="entry name" value="TETRAACYLDISACCHARIDE 4'-KINASE, MITOCHONDRIAL-RELATED"/>
    <property type="match status" value="1"/>
</dbReference>
<gene>
    <name evidence="13" type="primary">lpxK</name>
    <name evidence="14" type="ORF">EOI86_16830</name>
</gene>
<comment type="similarity">
    <text evidence="13">Belongs to the LpxK family.</text>
</comment>
<evidence type="ECO:0000256" key="3">
    <source>
        <dbReference type="ARBA" id="ARBA00012071"/>
    </source>
</evidence>
<dbReference type="EMBL" id="SADE01000002">
    <property type="protein sequence ID" value="RVU36828.1"/>
    <property type="molecule type" value="Genomic_DNA"/>
</dbReference>
<comment type="pathway">
    <text evidence="2 13">Glycolipid biosynthesis; lipid IV(A) biosynthesis; lipid IV(A) from (3R)-3-hydroxytetradecanoyl-[acyl-carrier-protein] and UDP-N-acetyl-alpha-D-glucosamine: step 6/6.</text>
</comment>
<dbReference type="Proteomes" id="UP000287447">
    <property type="component" value="Unassembled WGS sequence"/>
</dbReference>
<feature type="binding site" evidence="13">
    <location>
        <begin position="91"/>
        <end position="98"/>
    </location>
    <ligand>
        <name>ATP</name>
        <dbReference type="ChEBI" id="CHEBI:30616"/>
    </ligand>
</feature>
<dbReference type="UniPathway" id="UPA00359">
    <property type="reaction ID" value="UER00482"/>
</dbReference>
<keyword evidence="7 13" id="KW-0808">Transferase</keyword>
<dbReference type="PANTHER" id="PTHR42724">
    <property type="entry name" value="TETRAACYLDISACCHARIDE 4'-KINASE"/>
    <property type="match status" value="1"/>
</dbReference>
<reference evidence="15" key="1">
    <citation type="submission" date="2019-01" db="EMBL/GenBank/DDBJ databases">
        <title>Gri0909 isolated from a small marine red alga.</title>
        <authorList>
            <person name="Kim J."/>
            <person name="Jeong S.E."/>
            <person name="Jeon C.O."/>
        </authorList>
    </citation>
    <scope>NUCLEOTIDE SEQUENCE [LARGE SCALE GENOMIC DNA]</scope>
    <source>
        <strain evidence="15">Gri0909</strain>
    </source>
</reference>
<comment type="caution">
    <text evidence="14">The sequence shown here is derived from an EMBL/GenBank/DDBJ whole genome shotgun (WGS) entry which is preliminary data.</text>
</comment>
<keyword evidence="11 13" id="KW-0443">Lipid metabolism</keyword>
<comment type="function">
    <text evidence="1 13">Transfers the gamma-phosphate of ATP to the 4'-position of a tetraacyldisaccharide 1-phosphate intermediate (termed DS-1-P) to form tetraacyldisaccharide 1,4'-bis-phosphate (lipid IVA).</text>
</comment>
<sequence length="364" mass="39259">MHTKVRRCRNCCQTEQRYRRCGNGTSASLASLNRRRPKMKTPDFWQKDKGGWKACLLTPVALLYAAGAGLRSWSTKPIHAGVPVLCVGNVTAGGTGKTPVVIALVRAARSMGIRVAVVSRGYGGRLEGPVKVDVARHQVSDVGDEPLLIAAHGETWVAKNRVAGARAAVADGADFIILDDGFQNPTLHKDFSIIVVDGMFGFGNGRRFPAGPLREALPAAIRRADLILLMGRDDAGLTDSIGKDIPVERAALRPKAPESLAPGMKCVAFAGIGLPQKFFSTLRSLGVIVLAEHSFPDHFMYARGDLERLISEARSLEATLVTTAKDYVRLPAEAAREVAVLEVDVDFENLDLPKRLIAQVLNHG</sequence>
<organism evidence="14 15">
    <name type="scientific">Hwanghaeella grinnelliae</name>
    <dbReference type="NCBI Taxonomy" id="2500179"/>
    <lineage>
        <taxon>Bacteria</taxon>
        <taxon>Pseudomonadati</taxon>
        <taxon>Pseudomonadota</taxon>
        <taxon>Alphaproteobacteria</taxon>
        <taxon>Rhodospirillales</taxon>
        <taxon>Rhodospirillaceae</taxon>
        <taxon>Hwanghaeella</taxon>
    </lineage>
</organism>
<dbReference type="InterPro" id="IPR027417">
    <property type="entry name" value="P-loop_NTPase"/>
</dbReference>
<evidence type="ECO:0000313" key="14">
    <source>
        <dbReference type="EMBL" id="RVU36828.1"/>
    </source>
</evidence>
<dbReference type="CDD" id="cd01983">
    <property type="entry name" value="SIMIBI"/>
    <property type="match status" value="1"/>
</dbReference>
<keyword evidence="6 13" id="KW-0441">Lipid A biosynthesis</keyword>
<dbReference type="Pfam" id="PF02606">
    <property type="entry name" value="LpxK"/>
    <property type="match status" value="1"/>
</dbReference>
<evidence type="ECO:0000256" key="7">
    <source>
        <dbReference type="ARBA" id="ARBA00022679"/>
    </source>
</evidence>
<dbReference type="AlphaFoldDB" id="A0A437QQN4"/>
<keyword evidence="10 13" id="KW-0067">ATP-binding</keyword>
<evidence type="ECO:0000256" key="9">
    <source>
        <dbReference type="ARBA" id="ARBA00022777"/>
    </source>
</evidence>
<dbReference type="SUPFAM" id="SSF52540">
    <property type="entry name" value="P-loop containing nucleoside triphosphate hydrolases"/>
    <property type="match status" value="1"/>
</dbReference>
<keyword evidence="15" id="KW-1185">Reference proteome</keyword>
<dbReference type="GO" id="GO:0009029">
    <property type="term" value="F:lipid-A 4'-kinase activity"/>
    <property type="evidence" value="ECO:0007669"/>
    <property type="project" value="UniProtKB-UniRule"/>
</dbReference>
<dbReference type="GO" id="GO:0009245">
    <property type="term" value="P:lipid A biosynthetic process"/>
    <property type="evidence" value="ECO:0007669"/>
    <property type="project" value="UniProtKB-UniRule"/>
</dbReference>
<name>A0A437QQN4_9PROT</name>
<dbReference type="NCBIfam" id="TIGR00682">
    <property type="entry name" value="lpxK"/>
    <property type="match status" value="1"/>
</dbReference>
<dbReference type="HAMAP" id="MF_00409">
    <property type="entry name" value="LpxK"/>
    <property type="match status" value="1"/>
</dbReference>
<proteinExistence type="inferred from homology"/>
<evidence type="ECO:0000313" key="15">
    <source>
        <dbReference type="Proteomes" id="UP000287447"/>
    </source>
</evidence>
<evidence type="ECO:0000256" key="12">
    <source>
        <dbReference type="ARBA" id="ARBA00029757"/>
    </source>
</evidence>
<dbReference type="GO" id="GO:0009244">
    <property type="term" value="P:lipopolysaccharide core region biosynthetic process"/>
    <property type="evidence" value="ECO:0007669"/>
    <property type="project" value="TreeGrafter"/>
</dbReference>
<dbReference type="GO" id="GO:0005524">
    <property type="term" value="F:ATP binding"/>
    <property type="evidence" value="ECO:0007669"/>
    <property type="project" value="UniProtKB-UniRule"/>
</dbReference>